<dbReference type="EMBL" id="MEXR01000040">
    <property type="protein sequence ID" value="OGD09068.1"/>
    <property type="molecule type" value="Genomic_DNA"/>
</dbReference>
<name>A0A1F4ZSG8_9BACT</name>
<evidence type="ECO:0000313" key="2">
    <source>
        <dbReference type="Proteomes" id="UP000176424"/>
    </source>
</evidence>
<proteinExistence type="predicted"/>
<comment type="caution">
    <text evidence="1">The sequence shown here is derived from an EMBL/GenBank/DDBJ whole genome shotgun (WGS) entry which is preliminary data.</text>
</comment>
<reference evidence="1 2" key="1">
    <citation type="journal article" date="2016" name="Nat. Commun.">
        <title>Thousands of microbial genomes shed light on interconnected biogeochemical processes in an aquifer system.</title>
        <authorList>
            <person name="Anantharaman K."/>
            <person name="Brown C.T."/>
            <person name="Hug L.A."/>
            <person name="Sharon I."/>
            <person name="Castelle C.J."/>
            <person name="Probst A.J."/>
            <person name="Thomas B.C."/>
            <person name="Singh A."/>
            <person name="Wilkins M.J."/>
            <person name="Karaoz U."/>
            <person name="Brodie E.L."/>
            <person name="Williams K.H."/>
            <person name="Hubbard S.S."/>
            <person name="Banfield J.F."/>
        </authorList>
    </citation>
    <scope>NUCLEOTIDE SEQUENCE [LARGE SCALE GENOMIC DNA]</scope>
</reference>
<sequence length="142" mass="15979">MSLLKESPEAARFLFGLKLMKKGMEEKMKDQVEQILDGMNEWADHMDARKVAMRVYCTETGVDLETLEDAYVRLSVGTEGRTAQVIDHDVVDPFLNHLGESGAQSVTEYALKLGYQPDEALEAYHEYYQSKRLNSGASAGNR</sequence>
<protein>
    <submittedName>
        <fullName evidence="1">Uncharacterized protein</fullName>
    </submittedName>
</protein>
<dbReference type="AlphaFoldDB" id="A0A1F4ZSG8"/>
<evidence type="ECO:0000313" key="1">
    <source>
        <dbReference type="EMBL" id="OGD09068.1"/>
    </source>
</evidence>
<dbReference type="Proteomes" id="UP000176424">
    <property type="component" value="Unassembled WGS sequence"/>
</dbReference>
<dbReference type="STRING" id="1797263.A2397_00725"/>
<gene>
    <name evidence="1" type="ORF">A2397_00725</name>
</gene>
<accession>A0A1F4ZSG8</accession>
<organism evidence="1 2">
    <name type="scientific">Candidatus Amesbacteria bacterium RIFOXYB1_FULL_44_23</name>
    <dbReference type="NCBI Taxonomy" id="1797263"/>
    <lineage>
        <taxon>Bacteria</taxon>
        <taxon>Candidatus Amesiibacteriota</taxon>
    </lineage>
</organism>